<keyword evidence="1" id="KW-0813">Transport</keyword>
<dbReference type="GO" id="GO:0019825">
    <property type="term" value="F:oxygen binding"/>
    <property type="evidence" value="ECO:0007669"/>
    <property type="project" value="InterPro"/>
</dbReference>
<dbReference type="AlphaFoldDB" id="A0A7G8BIL3"/>
<keyword evidence="2 5" id="KW-0349">Heme</keyword>
<dbReference type="Proteomes" id="UP000515312">
    <property type="component" value="Chromosome"/>
</dbReference>
<evidence type="ECO:0000256" key="2">
    <source>
        <dbReference type="ARBA" id="ARBA00022617"/>
    </source>
</evidence>
<evidence type="ECO:0000313" key="7">
    <source>
        <dbReference type="Proteomes" id="UP000515312"/>
    </source>
</evidence>
<protein>
    <submittedName>
        <fullName evidence="6">Group III truncated hemoglobin</fullName>
    </submittedName>
</protein>
<accession>A0A7G8BIL3</accession>
<gene>
    <name evidence="6" type="ORF">H7849_25975</name>
</gene>
<keyword evidence="4 5" id="KW-0408">Iron</keyword>
<reference evidence="6 7" key="1">
    <citation type="submission" date="2020-08" db="EMBL/GenBank/DDBJ databases">
        <title>Edaphobacter telluris sp. nov. and Acidobacterium dinghuensis sp. nov., two acidobacteria isolated from forest soil.</title>
        <authorList>
            <person name="Fu J."/>
            <person name="Qiu L."/>
        </authorList>
    </citation>
    <scope>NUCLEOTIDE SEQUENCE [LARGE SCALE GENOMIC DNA]</scope>
    <source>
        <strain evidence="6">4Y35</strain>
    </source>
</reference>
<dbReference type="Pfam" id="PF01152">
    <property type="entry name" value="Bac_globin"/>
    <property type="match status" value="1"/>
</dbReference>
<evidence type="ECO:0000256" key="4">
    <source>
        <dbReference type="ARBA" id="ARBA00023004"/>
    </source>
</evidence>
<dbReference type="Gene3D" id="1.10.490.10">
    <property type="entry name" value="Globins"/>
    <property type="match status" value="1"/>
</dbReference>
<feature type="binding site" description="distal binding residue" evidence="5">
    <location>
        <position position="48"/>
    </location>
    <ligand>
        <name>heme</name>
        <dbReference type="ChEBI" id="CHEBI:30413"/>
    </ligand>
    <ligandPart>
        <name>Fe</name>
        <dbReference type="ChEBI" id="CHEBI:18248"/>
    </ligandPart>
</feature>
<dbReference type="InterPro" id="IPR009050">
    <property type="entry name" value="Globin-like_sf"/>
</dbReference>
<evidence type="ECO:0000256" key="3">
    <source>
        <dbReference type="ARBA" id="ARBA00022723"/>
    </source>
</evidence>
<dbReference type="GO" id="GO:0020037">
    <property type="term" value="F:heme binding"/>
    <property type="evidence" value="ECO:0007669"/>
    <property type="project" value="InterPro"/>
</dbReference>
<keyword evidence="7" id="KW-1185">Reference proteome</keyword>
<evidence type="ECO:0000256" key="1">
    <source>
        <dbReference type="ARBA" id="ARBA00022448"/>
    </source>
</evidence>
<keyword evidence="3 5" id="KW-0479">Metal-binding</keyword>
<name>A0A7G8BIL3_9BACT</name>
<dbReference type="GO" id="GO:0046872">
    <property type="term" value="F:metal ion binding"/>
    <property type="evidence" value="ECO:0007669"/>
    <property type="project" value="UniProtKB-KW"/>
</dbReference>
<dbReference type="CDD" id="cd08916">
    <property type="entry name" value="TrHb3_P"/>
    <property type="match status" value="1"/>
</dbReference>
<dbReference type="RefSeq" id="WP_186743338.1">
    <property type="nucleotide sequence ID" value="NZ_CP060394.1"/>
</dbReference>
<dbReference type="InterPro" id="IPR001486">
    <property type="entry name" value="Hemoglobin_trunc"/>
</dbReference>
<dbReference type="InterPro" id="IPR012292">
    <property type="entry name" value="Globin/Proto"/>
</dbReference>
<evidence type="ECO:0000313" key="6">
    <source>
        <dbReference type="EMBL" id="QNI32383.1"/>
    </source>
</evidence>
<dbReference type="KEGG" id="adin:H7849_25975"/>
<dbReference type="SUPFAM" id="SSF46458">
    <property type="entry name" value="Globin-like"/>
    <property type="match status" value="1"/>
</dbReference>
<organism evidence="6 7">
    <name type="scientific">Alloacidobacterium dinghuense</name>
    <dbReference type="NCBI Taxonomy" id="2763107"/>
    <lineage>
        <taxon>Bacteria</taxon>
        <taxon>Pseudomonadati</taxon>
        <taxon>Acidobacteriota</taxon>
        <taxon>Terriglobia</taxon>
        <taxon>Terriglobales</taxon>
        <taxon>Acidobacteriaceae</taxon>
        <taxon>Alloacidobacterium</taxon>
    </lineage>
</organism>
<proteinExistence type="predicted"/>
<evidence type="ECO:0000256" key="5">
    <source>
        <dbReference type="PIRSR" id="PIRSR601486-1"/>
    </source>
</evidence>
<sequence length="135" mass="15442">MYLQFDVANVINESSIATLVDCFYMRVRQDDILGPVFAEKIGSDWEPHLETMRSFWSSLMLASGRYKGNPMVKHLLLAPRISSAHFERWLGIWKQTTAELFPPEAAAIFMRKAESMADRLIETIDRHHASLAVSN</sequence>
<dbReference type="EMBL" id="CP060394">
    <property type="protein sequence ID" value="QNI32383.1"/>
    <property type="molecule type" value="Genomic_DNA"/>
</dbReference>